<comment type="catalytic activity">
    <reaction evidence="6">
        <text>N(6)-[(R)-S(8)-aminomethyldihydrolipoyl]-L-lysyl-[protein] + (6S)-5,6,7,8-tetrahydrofolate = N(6)-[(R)-dihydrolipoyl]-L-lysyl-[protein] + (6R)-5,10-methylene-5,6,7,8-tetrahydrofolate + NH4(+)</text>
        <dbReference type="Rhea" id="RHEA:16945"/>
        <dbReference type="Rhea" id="RHEA-COMP:10475"/>
        <dbReference type="Rhea" id="RHEA-COMP:10492"/>
        <dbReference type="ChEBI" id="CHEBI:15636"/>
        <dbReference type="ChEBI" id="CHEBI:28938"/>
        <dbReference type="ChEBI" id="CHEBI:57453"/>
        <dbReference type="ChEBI" id="CHEBI:83100"/>
        <dbReference type="ChEBI" id="CHEBI:83143"/>
        <dbReference type="EC" id="2.1.2.10"/>
    </reaction>
</comment>
<comment type="similarity">
    <text evidence="1">Belongs to the GcvT family.</text>
</comment>
<feature type="domain" description="Aminomethyltransferase C-terminal" evidence="8">
    <location>
        <begin position="315"/>
        <end position="391"/>
    </location>
</feature>
<sequence>MSGPTVAAPPPRPTEPLHFSPLAEFHRRHGGHMVPFAGWQMPLYFSSILAEHRAVREGVGLFDVSHMGILTVDGASAADLLSRRTTADIGALAPGQVRYTFFLEGTGAIVDDLLVSRLDAGATPERRFLVVPNAGPVVAVEEILRQHRAPDTQIARWNGSVAILAVQGPGARTLLERTFGWDLGRLGFYRLAGFPDARGASPSPGRGDLRVPADLTDATIVSRTGYTGERGYELFLRAEVAVERAEALVAAGAVPCGLGARDTLRLEQGYLLSGQEFHRDRTPLEAGQERFVDFDHPFVGRPALLAQRAAGPTVRLAGLVTDAPGAVPRHGTTVESGGEVVATVTSGGRSPTLGVGLALAFLPAALAAPGTEVTLRIRDRTVPARVTALPFRRPPA</sequence>
<keyword evidence="4 9" id="KW-0808">Transferase</keyword>
<feature type="domain" description="GCVT N-terminal" evidence="7">
    <location>
        <begin position="219"/>
        <end position="295"/>
    </location>
</feature>
<dbReference type="Pfam" id="PF01571">
    <property type="entry name" value="GCV_T"/>
    <property type="match status" value="2"/>
</dbReference>
<organism evidence="9">
    <name type="scientific">mine drainage metagenome</name>
    <dbReference type="NCBI Taxonomy" id="410659"/>
    <lineage>
        <taxon>unclassified sequences</taxon>
        <taxon>metagenomes</taxon>
        <taxon>ecological metagenomes</taxon>
    </lineage>
</organism>
<dbReference type="SUPFAM" id="SSF101790">
    <property type="entry name" value="Aminomethyltransferase beta-barrel domain"/>
    <property type="match status" value="1"/>
</dbReference>
<dbReference type="Pfam" id="PF08669">
    <property type="entry name" value="GCV_T_C"/>
    <property type="match status" value="1"/>
</dbReference>
<dbReference type="GO" id="GO:0008483">
    <property type="term" value="F:transaminase activity"/>
    <property type="evidence" value="ECO:0007669"/>
    <property type="project" value="UniProtKB-KW"/>
</dbReference>
<evidence type="ECO:0000256" key="3">
    <source>
        <dbReference type="ARBA" id="ARBA00022576"/>
    </source>
</evidence>
<reference evidence="9" key="1">
    <citation type="submission" date="2013-08" db="EMBL/GenBank/DDBJ databases">
        <authorList>
            <person name="Mendez C."/>
            <person name="Richter M."/>
            <person name="Ferrer M."/>
            <person name="Sanchez J."/>
        </authorList>
    </citation>
    <scope>NUCLEOTIDE SEQUENCE</scope>
</reference>
<dbReference type="Gene3D" id="3.30.1360.120">
    <property type="entry name" value="Probable tRNA modification gtpase trme, domain 1"/>
    <property type="match status" value="1"/>
</dbReference>
<evidence type="ECO:0000313" key="9">
    <source>
        <dbReference type="EMBL" id="EQD46520.1"/>
    </source>
</evidence>
<dbReference type="NCBIfam" id="NF001567">
    <property type="entry name" value="PRK00389.1"/>
    <property type="match status" value="1"/>
</dbReference>
<dbReference type="EC" id="2.1.2.10" evidence="2"/>
<evidence type="ECO:0000256" key="6">
    <source>
        <dbReference type="ARBA" id="ARBA00047665"/>
    </source>
</evidence>
<evidence type="ECO:0000256" key="1">
    <source>
        <dbReference type="ARBA" id="ARBA00008609"/>
    </source>
</evidence>
<dbReference type="PIRSF" id="PIRSF006487">
    <property type="entry name" value="GcvT"/>
    <property type="match status" value="1"/>
</dbReference>
<dbReference type="InterPro" id="IPR027266">
    <property type="entry name" value="TrmE/GcvT-like"/>
</dbReference>
<dbReference type="InterPro" id="IPR029043">
    <property type="entry name" value="GcvT/YgfZ_C"/>
</dbReference>
<feature type="domain" description="GCVT N-terminal" evidence="7">
    <location>
        <begin position="23"/>
        <end position="191"/>
    </location>
</feature>
<accession>T1AWR0</accession>
<proteinExistence type="inferred from homology"/>
<dbReference type="GO" id="GO:0004047">
    <property type="term" value="F:aminomethyltransferase activity"/>
    <property type="evidence" value="ECO:0007669"/>
    <property type="project" value="UniProtKB-EC"/>
</dbReference>
<evidence type="ECO:0000256" key="2">
    <source>
        <dbReference type="ARBA" id="ARBA00012616"/>
    </source>
</evidence>
<comment type="caution">
    <text evidence="9">The sequence shown here is derived from an EMBL/GenBank/DDBJ whole genome shotgun (WGS) entry which is preliminary data.</text>
</comment>
<dbReference type="InterPro" id="IPR028896">
    <property type="entry name" value="GcvT/YgfZ/DmdA"/>
</dbReference>
<dbReference type="InterPro" id="IPR006222">
    <property type="entry name" value="GCVT_N"/>
</dbReference>
<dbReference type="SUPFAM" id="SSF103025">
    <property type="entry name" value="Folate-binding domain"/>
    <property type="match status" value="1"/>
</dbReference>
<dbReference type="InterPro" id="IPR013977">
    <property type="entry name" value="GcvT_C"/>
</dbReference>
<evidence type="ECO:0000256" key="5">
    <source>
        <dbReference type="ARBA" id="ARBA00031395"/>
    </source>
</evidence>
<dbReference type="NCBIfam" id="TIGR00528">
    <property type="entry name" value="gcvT"/>
    <property type="match status" value="1"/>
</dbReference>
<reference evidence="9" key="2">
    <citation type="journal article" date="2014" name="ISME J.">
        <title>Microbial stratification in low pH oxic and suboxic macroscopic growths along an acid mine drainage.</title>
        <authorList>
            <person name="Mendez-Garcia C."/>
            <person name="Mesa V."/>
            <person name="Sprenger R.R."/>
            <person name="Richter M."/>
            <person name="Diez M.S."/>
            <person name="Solano J."/>
            <person name="Bargiela R."/>
            <person name="Golyshina O.V."/>
            <person name="Manteca A."/>
            <person name="Ramos J.L."/>
            <person name="Gallego J.R."/>
            <person name="Llorente I."/>
            <person name="Martins Dos Santos V.A."/>
            <person name="Jensen O.N."/>
            <person name="Pelaez A.I."/>
            <person name="Sanchez J."/>
            <person name="Ferrer M."/>
        </authorList>
    </citation>
    <scope>NUCLEOTIDE SEQUENCE</scope>
</reference>
<name>T1AWR0_9ZZZZ</name>
<dbReference type="InterPro" id="IPR006223">
    <property type="entry name" value="GcvT"/>
</dbReference>
<protein>
    <recommendedName>
        <fullName evidence="2">aminomethyltransferase</fullName>
        <ecNumber evidence="2">2.1.2.10</ecNumber>
    </recommendedName>
    <alternativeName>
        <fullName evidence="5">Glycine cleavage system T protein</fullName>
    </alternativeName>
</protein>
<dbReference type="PANTHER" id="PTHR43757">
    <property type="entry name" value="AMINOMETHYLTRANSFERASE"/>
    <property type="match status" value="1"/>
</dbReference>
<keyword evidence="3" id="KW-0032">Aminotransferase</keyword>
<dbReference type="PANTHER" id="PTHR43757:SF2">
    <property type="entry name" value="AMINOMETHYLTRANSFERASE, MITOCHONDRIAL"/>
    <property type="match status" value="1"/>
</dbReference>
<dbReference type="GO" id="GO:0006546">
    <property type="term" value="P:glycine catabolic process"/>
    <property type="evidence" value="ECO:0007669"/>
    <property type="project" value="InterPro"/>
</dbReference>
<evidence type="ECO:0000259" key="8">
    <source>
        <dbReference type="Pfam" id="PF08669"/>
    </source>
</evidence>
<gene>
    <name evidence="9" type="ORF">B1B_12601</name>
</gene>
<dbReference type="EMBL" id="AUZY01008262">
    <property type="protein sequence ID" value="EQD46520.1"/>
    <property type="molecule type" value="Genomic_DNA"/>
</dbReference>
<evidence type="ECO:0000259" key="7">
    <source>
        <dbReference type="Pfam" id="PF01571"/>
    </source>
</evidence>
<dbReference type="GO" id="GO:0005960">
    <property type="term" value="C:glycine cleavage complex"/>
    <property type="evidence" value="ECO:0007669"/>
    <property type="project" value="InterPro"/>
</dbReference>
<evidence type="ECO:0000256" key="4">
    <source>
        <dbReference type="ARBA" id="ARBA00022679"/>
    </source>
</evidence>
<dbReference type="AlphaFoldDB" id="T1AWR0"/>